<keyword evidence="2" id="KW-1185">Reference proteome</keyword>
<dbReference type="Gene3D" id="2.40.240.130">
    <property type="match status" value="1"/>
</dbReference>
<accession>V8NFB8</accession>
<dbReference type="InterPro" id="IPR038207">
    <property type="entry name" value="DIX_dom_sf"/>
</dbReference>
<protein>
    <submittedName>
        <fullName evidence="1">Dixin</fullName>
    </submittedName>
</protein>
<evidence type="ECO:0000313" key="1">
    <source>
        <dbReference type="EMBL" id="ETE60651.1"/>
    </source>
</evidence>
<dbReference type="EMBL" id="AZIM01004514">
    <property type="protein sequence ID" value="ETE60651.1"/>
    <property type="molecule type" value="Genomic_DNA"/>
</dbReference>
<proteinExistence type="predicted"/>
<organism evidence="1 2">
    <name type="scientific">Ophiophagus hannah</name>
    <name type="common">King cobra</name>
    <name type="synonym">Naja hannah</name>
    <dbReference type="NCBI Taxonomy" id="8665"/>
    <lineage>
        <taxon>Eukaryota</taxon>
        <taxon>Metazoa</taxon>
        <taxon>Chordata</taxon>
        <taxon>Craniata</taxon>
        <taxon>Vertebrata</taxon>
        <taxon>Euteleostomi</taxon>
        <taxon>Lepidosauria</taxon>
        <taxon>Squamata</taxon>
        <taxon>Bifurcata</taxon>
        <taxon>Unidentata</taxon>
        <taxon>Episquamata</taxon>
        <taxon>Toxicofera</taxon>
        <taxon>Serpentes</taxon>
        <taxon>Colubroidea</taxon>
        <taxon>Elapidae</taxon>
        <taxon>Elapinae</taxon>
        <taxon>Ophiophagus</taxon>
    </lineage>
</organism>
<dbReference type="AlphaFoldDB" id="V8NFB8"/>
<dbReference type="OrthoDB" id="30551at2759"/>
<feature type="non-terminal residue" evidence="1">
    <location>
        <position position="1"/>
    </location>
</feature>
<gene>
    <name evidence="1" type="primary">DIXDC1</name>
    <name evidence="1" type="ORF">L345_13612</name>
</gene>
<name>V8NFB8_OPHHA</name>
<dbReference type="Proteomes" id="UP000018936">
    <property type="component" value="Unassembled WGS sequence"/>
</dbReference>
<sequence>MEVALKPAWSPPLCGGPVPREFLLLASRTELPHSHSTPAVSSSACTKVLYFTDRSLTPFMVFHDDDIIPGWEGKIVAWVEEDHGEN</sequence>
<comment type="caution">
    <text evidence="1">The sequence shown here is derived from an EMBL/GenBank/DDBJ whole genome shotgun (WGS) entry which is preliminary data.</text>
</comment>
<reference evidence="1 2" key="1">
    <citation type="journal article" date="2013" name="Proc. Natl. Acad. Sci. U.S.A.">
        <title>The king cobra genome reveals dynamic gene evolution and adaptation in the snake venom system.</title>
        <authorList>
            <person name="Vonk F.J."/>
            <person name="Casewell N.R."/>
            <person name="Henkel C.V."/>
            <person name="Heimberg A.M."/>
            <person name="Jansen H.J."/>
            <person name="McCleary R.J."/>
            <person name="Kerkkamp H.M."/>
            <person name="Vos R.A."/>
            <person name="Guerreiro I."/>
            <person name="Calvete J.J."/>
            <person name="Wuster W."/>
            <person name="Woods A.E."/>
            <person name="Logan J.M."/>
            <person name="Harrison R.A."/>
            <person name="Castoe T.A."/>
            <person name="de Koning A.P."/>
            <person name="Pollock D.D."/>
            <person name="Yandell M."/>
            <person name="Calderon D."/>
            <person name="Renjifo C."/>
            <person name="Currier R.B."/>
            <person name="Salgado D."/>
            <person name="Pla D."/>
            <person name="Sanz L."/>
            <person name="Hyder A.S."/>
            <person name="Ribeiro J.M."/>
            <person name="Arntzen J.W."/>
            <person name="van den Thillart G.E."/>
            <person name="Boetzer M."/>
            <person name="Pirovano W."/>
            <person name="Dirks R.P."/>
            <person name="Spaink H.P."/>
            <person name="Duboule D."/>
            <person name="McGlinn E."/>
            <person name="Kini R.M."/>
            <person name="Richardson M.K."/>
        </authorList>
    </citation>
    <scope>NUCLEOTIDE SEQUENCE</scope>
    <source>
        <tissue evidence="1">Blood</tissue>
    </source>
</reference>
<evidence type="ECO:0000313" key="2">
    <source>
        <dbReference type="Proteomes" id="UP000018936"/>
    </source>
</evidence>